<dbReference type="HOGENOM" id="CLU_029482_0_0_1"/>
<dbReference type="Pfam" id="PF01693">
    <property type="entry name" value="Cauli_VI"/>
    <property type="match status" value="1"/>
</dbReference>
<evidence type="ECO:0000256" key="6">
    <source>
        <dbReference type="ARBA" id="ARBA00022759"/>
    </source>
</evidence>
<feature type="compositionally biased region" description="Low complexity" evidence="8">
    <location>
        <begin position="83"/>
        <end position="99"/>
    </location>
</feature>
<dbReference type="OrthoDB" id="245563at2759"/>
<accession>A0A074S6B0</accession>
<organism evidence="10 11">
    <name type="scientific">Rhizoctonia solani 123E</name>
    <dbReference type="NCBI Taxonomy" id="1423351"/>
    <lineage>
        <taxon>Eukaryota</taxon>
        <taxon>Fungi</taxon>
        <taxon>Dikarya</taxon>
        <taxon>Basidiomycota</taxon>
        <taxon>Agaricomycotina</taxon>
        <taxon>Agaricomycetes</taxon>
        <taxon>Cantharellales</taxon>
        <taxon>Ceratobasidiaceae</taxon>
        <taxon>Rhizoctonia</taxon>
    </lineage>
</organism>
<dbReference type="InterPro" id="IPR012337">
    <property type="entry name" value="RNaseH-like_sf"/>
</dbReference>
<comment type="catalytic activity">
    <reaction evidence="1">
        <text>Endonucleolytic cleavage to 5'-phosphomonoester.</text>
        <dbReference type="EC" id="3.1.26.4"/>
    </reaction>
</comment>
<dbReference type="PANTHER" id="PTHR10642">
    <property type="entry name" value="RIBONUCLEASE H1"/>
    <property type="match status" value="1"/>
</dbReference>
<dbReference type="GO" id="GO:0046872">
    <property type="term" value="F:metal ion binding"/>
    <property type="evidence" value="ECO:0007669"/>
    <property type="project" value="UniProtKB-KW"/>
</dbReference>
<dbReference type="STRING" id="1423351.A0A074S6B0"/>
<reference evidence="10 11" key="1">
    <citation type="submission" date="2013-12" db="EMBL/GenBank/DDBJ databases">
        <authorList>
            <person name="Cubeta M."/>
            <person name="Pakala S."/>
            <person name="Fedorova N."/>
            <person name="Thomas E."/>
            <person name="Dean R."/>
            <person name="Jabaji S."/>
            <person name="Neate S."/>
            <person name="Toda T."/>
            <person name="Tavantzis S."/>
            <person name="Vilgalys R."/>
            <person name="Bharathan N."/>
            <person name="Pakala S."/>
            <person name="Losada L.S."/>
            <person name="Zafar N."/>
            <person name="Nierman W."/>
        </authorList>
    </citation>
    <scope>NUCLEOTIDE SEQUENCE [LARGE SCALE GENOMIC DNA]</scope>
    <source>
        <strain evidence="10 11">123E</strain>
    </source>
</reference>
<feature type="region of interest" description="Disordered" evidence="8">
    <location>
        <begin position="367"/>
        <end position="444"/>
    </location>
</feature>
<keyword evidence="5" id="KW-0479">Metal-binding</keyword>
<dbReference type="InterPro" id="IPR037056">
    <property type="entry name" value="RNase_H1_N_sf"/>
</dbReference>
<evidence type="ECO:0000256" key="2">
    <source>
        <dbReference type="ARBA" id="ARBA00005300"/>
    </source>
</evidence>
<evidence type="ECO:0000256" key="5">
    <source>
        <dbReference type="ARBA" id="ARBA00022723"/>
    </source>
</evidence>
<feature type="compositionally biased region" description="Basic residues" evidence="8">
    <location>
        <begin position="433"/>
        <end position="444"/>
    </location>
</feature>
<sequence>MHNGDYPGLAFFGVYKGRKQRVESTYNQLLENIQGYPGAVYEAFMNRSHATKFSETGKVPDGAVPVKPGGSRTTTAISPGHNISRPTTITSVSRTTSIPLSMSKPAPPLEMKNKAASMSSVAQKSKLSSAALGKSTAASGSGSGSKAKSGKLDITAALKNREVHVWTDGSCLGNGKQGATAAYAVYFGQGDPRNEAKRVAGQQTNNTGEILAVIRALEIVDEGVKQLTIYTDSKYTIECLDWLPGWRKRGGMNSSNKPAVHYAMVKYMDALIQRRGDRLKLVHVRGHQDNAGNNAADEMARRAATSHDIPPNRDWELECAKLLKKPCVPVTGSPKITAVDSVQVKPEPDNDSDYGYSDLELDDVDIDDVDVPLSGNPSDRSINTRDTSLSAEDKPPAKKKRTRDEPAGEVSDSDVERKVAKKKAKEQPVKCPNCKHKFNVTLRK</sequence>
<dbReference type="PANTHER" id="PTHR10642:SF26">
    <property type="entry name" value="RIBONUCLEASE H1"/>
    <property type="match status" value="1"/>
</dbReference>
<keyword evidence="7" id="KW-0378">Hydrolase</keyword>
<dbReference type="InterPro" id="IPR050092">
    <property type="entry name" value="RNase_H"/>
</dbReference>
<dbReference type="InterPro" id="IPR011320">
    <property type="entry name" value="RNase_H1_N"/>
</dbReference>
<dbReference type="Gene3D" id="3.40.970.10">
    <property type="entry name" value="Ribonuclease H1, N-terminal domain"/>
    <property type="match status" value="1"/>
</dbReference>
<feature type="region of interest" description="Disordered" evidence="8">
    <location>
        <begin position="339"/>
        <end position="358"/>
    </location>
</feature>
<dbReference type="InterPro" id="IPR002156">
    <property type="entry name" value="RNaseH_domain"/>
</dbReference>
<dbReference type="SUPFAM" id="SSF53098">
    <property type="entry name" value="Ribonuclease H-like"/>
    <property type="match status" value="1"/>
</dbReference>
<feature type="domain" description="RNase H type-1" evidence="9">
    <location>
        <begin position="159"/>
        <end position="305"/>
    </location>
</feature>
<dbReference type="EC" id="3.1.26.4" evidence="3"/>
<comment type="similarity">
    <text evidence="2">Belongs to the RNase H family.</text>
</comment>
<comment type="caution">
    <text evidence="10">The sequence shown here is derived from an EMBL/GenBank/DDBJ whole genome shotgun (WGS) entry which is preliminary data.</text>
</comment>
<keyword evidence="4" id="KW-0540">Nuclease</keyword>
<protein>
    <recommendedName>
        <fullName evidence="3">ribonuclease H</fullName>
        <ecNumber evidence="3">3.1.26.4</ecNumber>
    </recommendedName>
</protein>
<evidence type="ECO:0000313" key="10">
    <source>
        <dbReference type="EMBL" id="KEP54971.1"/>
    </source>
</evidence>
<evidence type="ECO:0000256" key="7">
    <source>
        <dbReference type="ARBA" id="ARBA00022801"/>
    </source>
</evidence>
<keyword evidence="11" id="KW-1185">Reference proteome</keyword>
<feature type="region of interest" description="Disordered" evidence="8">
    <location>
        <begin position="55"/>
        <end position="120"/>
    </location>
</feature>
<dbReference type="Gene3D" id="3.30.420.10">
    <property type="entry name" value="Ribonuclease H-like superfamily/Ribonuclease H"/>
    <property type="match status" value="1"/>
</dbReference>
<dbReference type="AlphaFoldDB" id="A0A074S6B0"/>
<evidence type="ECO:0000256" key="1">
    <source>
        <dbReference type="ARBA" id="ARBA00000077"/>
    </source>
</evidence>
<dbReference type="Pfam" id="PF00075">
    <property type="entry name" value="RNase_H"/>
    <property type="match status" value="1"/>
</dbReference>
<dbReference type="GO" id="GO:0043137">
    <property type="term" value="P:DNA replication, removal of RNA primer"/>
    <property type="evidence" value="ECO:0007669"/>
    <property type="project" value="TreeGrafter"/>
</dbReference>
<dbReference type="InterPro" id="IPR036397">
    <property type="entry name" value="RNaseH_sf"/>
</dbReference>
<feature type="compositionally biased region" description="Basic and acidic residues" evidence="8">
    <location>
        <begin position="391"/>
        <end position="406"/>
    </location>
</feature>
<dbReference type="Proteomes" id="UP000027456">
    <property type="component" value="Unassembled WGS sequence"/>
</dbReference>
<dbReference type="GO" id="GO:0004523">
    <property type="term" value="F:RNA-DNA hybrid ribonuclease activity"/>
    <property type="evidence" value="ECO:0007669"/>
    <property type="project" value="UniProtKB-EC"/>
</dbReference>
<evidence type="ECO:0000259" key="9">
    <source>
        <dbReference type="PROSITE" id="PS50879"/>
    </source>
</evidence>
<evidence type="ECO:0000256" key="8">
    <source>
        <dbReference type="SAM" id="MobiDB-lite"/>
    </source>
</evidence>
<dbReference type="PROSITE" id="PS50879">
    <property type="entry name" value="RNASE_H_1"/>
    <property type="match status" value="1"/>
</dbReference>
<evidence type="ECO:0000256" key="3">
    <source>
        <dbReference type="ARBA" id="ARBA00012180"/>
    </source>
</evidence>
<proteinExistence type="inferred from homology"/>
<evidence type="ECO:0000313" key="11">
    <source>
        <dbReference type="Proteomes" id="UP000027456"/>
    </source>
</evidence>
<dbReference type="EMBL" id="AZST01000014">
    <property type="protein sequence ID" value="KEP54971.1"/>
    <property type="molecule type" value="Genomic_DNA"/>
</dbReference>
<feature type="compositionally biased region" description="Polar residues" evidence="8">
    <location>
        <begin position="375"/>
        <end position="390"/>
    </location>
</feature>
<dbReference type="CDD" id="cd09280">
    <property type="entry name" value="RNase_HI_eukaryote_like"/>
    <property type="match status" value="1"/>
</dbReference>
<dbReference type="GO" id="GO:0003676">
    <property type="term" value="F:nucleic acid binding"/>
    <property type="evidence" value="ECO:0007669"/>
    <property type="project" value="InterPro"/>
</dbReference>
<gene>
    <name evidence="10" type="ORF">V565_010710</name>
</gene>
<evidence type="ECO:0000256" key="4">
    <source>
        <dbReference type="ARBA" id="ARBA00022722"/>
    </source>
</evidence>
<name>A0A074S6B0_9AGAM</name>
<keyword evidence="6" id="KW-0255">Endonuclease</keyword>